<keyword evidence="5" id="KW-0407">Ion channel</keyword>
<evidence type="ECO:0000256" key="6">
    <source>
        <dbReference type="PROSITE-ProRule" id="PRU00023"/>
    </source>
</evidence>
<evidence type="ECO:0008006" key="8">
    <source>
        <dbReference type="Google" id="ProtNLM"/>
    </source>
</evidence>
<dbReference type="PROSITE" id="PS50088">
    <property type="entry name" value="ANK_REPEAT"/>
    <property type="match status" value="3"/>
</dbReference>
<evidence type="ECO:0000313" key="7">
    <source>
        <dbReference type="EMBL" id="KAF2545542.1"/>
    </source>
</evidence>
<keyword evidence="1" id="KW-0633">Potassium transport</keyword>
<evidence type="ECO:0000256" key="2">
    <source>
        <dbReference type="ARBA" id="ARBA00022826"/>
    </source>
</evidence>
<evidence type="ECO:0000256" key="4">
    <source>
        <dbReference type="ARBA" id="ARBA00022958"/>
    </source>
</evidence>
<keyword evidence="4" id="KW-0630">Potassium</keyword>
<keyword evidence="3" id="KW-0406">Ion transport</keyword>
<dbReference type="InterPro" id="IPR045319">
    <property type="entry name" value="KAT/AKT"/>
</dbReference>
<dbReference type="PANTHER" id="PTHR45743:SF3">
    <property type="entry name" value="POTASSIUM CHANNEL SKOR"/>
    <property type="match status" value="1"/>
</dbReference>
<dbReference type="PANTHER" id="PTHR45743">
    <property type="entry name" value="POTASSIUM CHANNEL AKT1"/>
    <property type="match status" value="1"/>
</dbReference>
<dbReference type="EMBL" id="QGKY02001925">
    <property type="protein sequence ID" value="KAF2545542.1"/>
    <property type="molecule type" value="Genomic_DNA"/>
</dbReference>
<dbReference type="GO" id="GO:0034702">
    <property type="term" value="C:monoatomic ion channel complex"/>
    <property type="evidence" value="ECO:0007669"/>
    <property type="project" value="UniProtKB-KW"/>
</dbReference>
<feature type="repeat" description="ANK" evidence="6">
    <location>
        <begin position="147"/>
        <end position="179"/>
    </location>
</feature>
<keyword evidence="3" id="KW-0851">Voltage-gated channel</keyword>
<dbReference type="Gene3D" id="1.25.40.20">
    <property type="entry name" value="Ankyrin repeat-containing domain"/>
    <property type="match status" value="2"/>
</dbReference>
<keyword evidence="6" id="KW-0040">ANK repeat</keyword>
<organism evidence="7">
    <name type="scientific">Brassica cretica</name>
    <name type="common">Mustard</name>
    <dbReference type="NCBI Taxonomy" id="69181"/>
    <lineage>
        <taxon>Eukaryota</taxon>
        <taxon>Viridiplantae</taxon>
        <taxon>Streptophyta</taxon>
        <taxon>Embryophyta</taxon>
        <taxon>Tracheophyta</taxon>
        <taxon>Spermatophyta</taxon>
        <taxon>Magnoliopsida</taxon>
        <taxon>eudicotyledons</taxon>
        <taxon>Gunneridae</taxon>
        <taxon>Pentapetalae</taxon>
        <taxon>rosids</taxon>
        <taxon>malvids</taxon>
        <taxon>Brassicales</taxon>
        <taxon>Brassicaceae</taxon>
        <taxon>Brassiceae</taxon>
        <taxon>Brassica</taxon>
    </lineage>
</organism>
<feature type="repeat" description="ANK" evidence="6">
    <location>
        <begin position="211"/>
        <end position="243"/>
    </location>
</feature>
<protein>
    <recommendedName>
        <fullName evidence="8">PGG domain-containing protein</fullName>
    </recommendedName>
</protein>
<keyword evidence="3" id="KW-0813">Transport</keyword>
<dbReference type="Pfam" id="PF12796">
    <property type="entry name" value="Ank_2"/>
    <property type="match status" value="2"/>
</dbReference>
<keyword evidence="2" id="KW-0631">Potassium channel</keyword>
<dbReference type="GO" id="GO:0005249">
    <property type="term" value="F:voltage-gated potassium channel activity"/>
    <property type="evidence" value="ECO:0007669"/>
    <property type="project" value="InterPro"/>
</dbReference>
<dbReference type="SMART" id="SM00248">
    <property type="entry name" value="ANK"/>
    <property type="match status" value="6"/>
</dbReference>
<dbReference type="FunFam" id="1.25.40.20:FF:000563">
    <property type="entry name" value="Gated outwardly-rectifying K+ channel"/>
    <property type="match status" value="1"/>
</dbReference>
<dbReference type="PRINTS" id="PR01415">
    <property type="entry name" value="ANKYRIN"/>
</dbReference>
<proteinExistence type="predicted"/>
<evidence type="ECO:0000256" key="5">
    <source>
        <dbReference type="ARBA" id="ARBA00023303"/>
    </source>
</evidence>
<name>A0A8S9GNV0_BRACR</name>
<dbReference type="InterPro" id="IPR002110">
    <property type="entry name" value="Ankyrin_rpt"/>
</dbReference>
<sequence length="287" mass="31860">MFKQTYTSFKRVHFTRNNLLQGNNGRRSSKNRVFRQVWCSCVATLTVNGDCEHSCACKNGPGPRADTTRWDCWKDVKQEAELALKLNSAAFYGDLYQLKSLIRAGADPNKTDYDGRSPLHLAASRGYEDITLYLIQESVDVNIKDKLGNTPLLEAIKNGNDRVATLLVKEGATLSIENAGTFLCTVVAKGDSDFLKRLLNNGIDPNSKDYDQRTPLHVASSEGLYLLARQLVEAGANVLKKDRWGNTPLDEALVCGNKMLIKLLEDAKTSQMSSFLNSSKEIKGSLY</sequence>
<comment type="caution">
    <text evidence="7">The sequence shown here is derived from an EMBL/GenBank/DDBJ whole genome shotgun (WGS) entry which is preliminary data.</text>
</comment>
<dbReference type="AlphaFoldDB" id="A0A8S9GNV0"/>
<dbReference type="PROSITE" id="PS50297">
    <property type="entry name" value="ANK_REP_REGION"/>
    <property type="match status" value="3"/>
</dbReference>
<evidence type="ECO:0000256" key="1">
    <source>
        <dbReference type="ARBA" id="ARBA00022538"/>
    </source>
</evidence>
<gene>
    <name evidence="7" type="ORF">F2Q70_00024098</name>
</gene>
<dbReference type="SUPFAM" id="SSF48403">
    <property type="entry name" value="Ankyrin repeat"/>
    <property type="match status" value="1"/>
</dbReference>
<feature type="repeat" description="ANK" evidence="6">
    <location>
        <begin position="114"/>
        <end position="146"/>
    </location>
</feature>
<evidence type="ECO:0000256" key="3">
    <source>
        <dbReference type="ARBA" id="ARBA00022882"/>
    </source>
</evidence>
<dbReference type="InterPro" id="IPR036770">
    <property type="entry name" value="Ankyrin_rpt-contain_sf"/>
</dbReference>
<reference evidence="7" key="1">
    <citation type="submission" date="2019-12" db="EMBL/GenBank/DDBJ databases">
        <title>Genome sequencing and annotation of Brassica cretica.</title>
        <authorList>
            <person name="Studholme D.J."/>
            <person name="Sarris P.F."/>
        </authorList>
    </citation>
    <scope>NUCLEOTIDE SEQUENCE</scope>
    <source>
        <strain evidence="7">PFS-102/07</strain>
        <tissue evidence="7">Leaf</tissue>
    </source>
</reference>
<accession>A0A8S9GNV0</accession>